<dbReference type="Pfam" id="PF00512">
    <property type="entry name" value="HisKA"/>
    <property type="match status" value="1"/>
</dbReference>
<keyword evidence="8 10" id="KW-1133">Transmembrane helix</keyword>
<gene>
    <name evidence="13" type="ORF">FFWV33_13415</name>
</gene>
<dbReference type="PROSITE" id="PS50109">
    <property type="entry name" value="HIS_KIN"/>
    <property type="match status" value="1"/>
</dbReference>
<accession>A0A2S1LF91</accession>
<protein>
    <recommendedName>
        <fullName evidence="3">histidine kinase</fullName>
        <ecNumber evidence="3">2.7.13.3</ecNumber>
    </recommendedName>
</protein>
<evidence type="ECO:0000256" key="1">
    <source>
        <dbReference type="ARBA" id="ARBA00000085"/>
    </source>
</evidence>
<dbReference type="GO" id="GO:0000155">
    <property type="term" value="F:phosphorelay sensor kinase activity"/>
    <property type="evidence" value="ECO:0007669"/>
    <property type="project" value="InterPro"/>
</dbReference>
<dbReference type="Gene3D" id="1.10.287.130">
    <property type="match status" value="1"/>
</dbReference>
<evidence type="ECO:0000313" key="14">
    <source>
        <dbReference type="Proteomes" id="UP000244527"/>
    </source>
</evidence>
<dbReference type="EC" id="2.7.13.3" evidence="3"/>
<dbReference type="CDD" id="cd06225">
    <property type="entry name" value="HAMP"/>
    <property type="match status" value="1"/>
</dbReference>
<feature type="transmembrane region" description="Helical" evidence="10">
    <location>
        <begin position="164"/>
        <end position="184"/>
    </location>
</feature>
<evidence type="ECO:0000256" key="7">
    <source>
        <dbReference type="ARBA" id="ARBA00022777"/>
    </source>
</evidence>
<feature type="domain" description="Histidine kinase" evidence="11">
    <location>
        <begin position="246"/>
        <end position="458"/>
    </location>
</feature>
<dbReference type="InterPro" id="IPR003660">
    <property type="entry name" value="HAMP_dom"/>
</dbReference>
<comment type="subcellular location">
    <subcellularLocation>
        <location evidence="2">Membrane</location>
    </subcellularLocation>
</comment>
<evidence type="ECO:0000256" key="9">
    <source>
        <dbReference type="ARBA" id="ARBA00023012"/>
    </source>
</evidence>
<dbReference type="Proteomes" id="UP000244527">
    <property type="component" value="Chromosome"/>
</dbReference>
<dbReference type="Gene3D" id="6.10.340.10">
    <property type="match status" value="1"/>
</dbReference>
<keyword evidence="5" id="KW-0808">Transferase</keyword>
<dbReference type="KEGG" id="ffa:FFWV33_13415"/>
<evidence type="ECO:0000256" key="4">
    <source>
        <dbReference type="ARBA" id="ARBA00022553"/>
    </source>
</evidence>
<dbReference type="SUPFAM" id="SSF47384">
    <property type="entry name" value="Homodimeric domain of signal transducing histidine kinase"/>
    <property type="match status" value="1"/>
</dbReference>
<reference evidence="13 14" key="1">
    <citation type="submission" date="2017-04" db="EMBL/GenBank/DDBJ databases">
        <title>Compelte genome sequence of WV33.</title>
        <authorList>
            <person name="Lee P.C."/>
        </authorList>
    </citation>
    <scope>NUCLEOTIDE SEQUENCE [LARGE SCALE GENOMIC DNA]</scope>
    <source>
        <strain evidence="13 14">WV33</strain>
    </source>
</reference>
<dbReference type="InterPro" id="IPR003594">
    <property type="entry name" value="HATPase_dom"/>
</dbReference>
<comment type="catalytic activity">
    <reaction evidence="1">
        <text>ATP + protein L-histidine = ADP + protein N-phospho-L-histidine.</text>
        <dbReference type="EC" id="2.7.13.3"/>
    </reaction>
</comment>
<organism evidence="13 14">
    <name type="scientific">Flavobacterium faecale</name>
    <dbReference type="NCBI Taxonomy" id="1355330"/>
    <lineage>
        <taxon>Bacteria</taxon>
        <taxon>Pseudomonadati</taxon>
        <taxon>Bacteroidota</taxon>
        <taxon>Flavobacteriia</taxon>
        <taxon>Flavobacteriales</taxon>
        <taxon>Flavobacteriaceae</taxon>
        <taxon>Flavobacterium</taxon>
    </lineage>
</organism>
<evidence type="ECO:0000259" key="11">
    <source>
        <dbReference type="PROSITE" id="PS50109"/>
    </source>
</evidence>
<proteinExistence type="predicted"/>
<dbReference type="PANTHER" id="PTHR45436">
    <property type="entry name" value="SENSOR HISTIDINE KINASE YKOH"/>
    <property type="match status" value="1"/>
</dbReference>
<dbReference type="CDD" id="cd00082">
    <property type="entry name" value="HisKA"/>
    <property type="match status" value="1"/>
</dbReference>
<dbReference type="SMART" id="SM00387">
    <property type="entry name" value="HATPase_c"/>
    <property type="match status" value="1"/>
</dbReference>
<dbReference type="Pfam" id="PF00672">
    <property type="entry name" value="HAMP"/>
    <property type="match status" value="1"/>
</dbReference>
<dbReference type="EMBL" id="CP020918">
    <property type="protein sequence ID" value="AWG22450.1"/>
    <property type="molecule type" value="Genomic_DNA"/>
</dbReference>
<keyword evidence="10" id="KW-0472">Membrane</keyword>
<dbReference type="Pfam" id="PF02518">
    <property type="entry name" value="HATPase_c"/>
    <property type="match status" value="1"/>
</dbReference>
<dbReference type="PANTHER" id="PTHR45436:SF5">
    <property type="entry name" value="SENSOR HISTIDINE KINASE TRCS"/>
    <property type="match status" value="1"/>
</dbReference>
<feature type="transmembrane region" description="Helical" evidence="10">
    <location>
        <begin position="12"/>
        <end position="33"/>
    </location>
</feature>
<keyword evidence="7 13" id="KW-0418">Kinase</keyword>
<dbReference type="RefSeq" id="WP_108741376.1">
    <property type="nucleotide sequence ID" value="NZ_CP020918.1"/>
</dbReference>
<feature type="transmembrane region" description="Helical" evidence="10">
    <location>
        <begin position="141"/>
        <end position="158"/>
    </location>
</feature>
<dbReference type="InterPro" id="IPR003661">
    <property type="entry name" value="HisK_dim/P_dom"/>
</dbReference>
<dbReference type="InterPro" id="IPR005467">
    <property type="entry name" value="His_kinase_dom"/>
</dbReference>
<evidence type="ECO:0000256" key="2">
    <source>
        <dbReference type="ARBA" id="ARBA00004370"/>
    </source>
</evidence>
<dbReference type="SMART" id="SM00304">
    <property type="entry name" value="HAMP"/>
    <property type="match status" value="1"/>
</dbReference>
<dbReference type="SUPFAM" id="SSF158472">
    <property type="entry name" value="HAMP domain-like"/>
    <property type="match status" value="1"/>
</dbReference>
<evidence type="ECO:0000256" key="3">
    <source>
        <dbReference type="ARBA" id="ARBA00012438"/>
    </source>
</evidence>
<dbReference type="InterPro" id="IPR036097">
    <property type="entry name" value="HisK_dim/P_sf"/>
</dbReference>
<evidence type="ECO:0000256" key="10">
    <source>
        <dbReference type="SAM" id="Phobius"/>
    </source>
</evidence>
<dbReference type="GO" id="GO:0005886">
    <property type="term" value="C:plasma membrane"/>
    <property type="evidence" value="ECO:0007669"/>
    <property type="project" value="TreeGrafter"/>
</dbReference>
<evidence type="ECO:0000259" key="12">
    <source>
        <dbReference type="PROSITE" id="PS50885"/>
    </source>
</evidence>
<dbReference type="OrthoDB" id="594725at2"/>
<keyword evidence="9" id="KW-0902">Two-component regulatory system</keyword>
<dbReference type="FunFam" id="1.10.287.130:FF:000001">
    <property type="entry name" value="Two-component sensor histidine kinase"/>
    <property type="match status" value="1"/>
</dbReference>
<name>A0A2S1LF91_9FLAO</name>
<feature type="domain" description="HAMP" evidence="12">
    <location>
        <begin position="185"/>
        <end position="238"/>
    </location>
</feature>
<dbReference type="Gene3D" id="3.30.565.10">
    <property type="entry name" value="Histidine kinase-like ATPase, C-terminal domain"/>
    <property type="match status" value="1"/>
</dbReference>
<dbReference type="SMART" id="SM00388">
    <property type="entry name" value="HisKA"/>
    <property type="match status" value="1"/>
</dbReference>
<keyword evidence="4" id="KW-0597">Phosphoprotein</keyword>
<dbReference type="InterPro" id="IPR036890">
    <property type="entry name" value="HATPase_C_sf"/>
</dbReference>
<dbReference type="SUPFAM" id="SSF55874">
    <property type="entry name" value="ATPase domain of HSP90 chaperone/DNA topoisomerase II/histidine kinase"/>
    <property type="match status" value="1"/>
</dbReference>
<keyword evidence="14" id="KW-1185">Reference proteome</keyword>
<dbReference type="AlphaFoldDB" id="A0A2S1LF91"/>
<evidence type="ECO:0000313" key="13">
    <source>
        <dbReference type="EMBL" id="AWG22450.1"/>
    </source>
</evidence>
<evidence type="ECO:0000256" key="8">
    <source>
        <dbReference type="ARBA" id="ARBA00022989"/>
    </source>
</evidence>
<keyword evidence="6 10" id="KW-0812">Transmembrane</keyword>
<evidence type="ECO:0000256" key="5">
    <source>
        <dbReference type="ARBA" id="ARBA00022679"/>
    </source>
</evidence>
<dbReference type="InterPro" id="IPR050428">
    <property type="entry name" value="TCS_sensor_his_kinase"/>
</dbReference>
<dbReference type="PROSITE" id="PS50885">
    <property type="entry name" value="HAMP"/>
    <property type="match status" value="1"/>
</dbReference>
<sequence>MKPLSFKNKIAFYYLISTAILIFVVFFFIYTIVKQNVNSHLNNDILKEVKNHLNEISIKDGKFHLIHFEEWKEREHNTVDVNPVFIEFLDKDKKLITKSPNLKKHQLVFDNAKADTELFDAILVKAKIRQIQVPIVEKDAIIGYLVIAMSLEGTLVVLNDLSHILIVSYPLILLVLFLIARFIAGRSIQPINAIIRTSDKITKDNLSSRIPLPVNKDELFVLSDTINNLLNRIENAIAREKQFTSDASHELRTPLTVIKGTLEVLIRKERTEAEYHEKINYVISEVNRLNHLVDQLLLLARFEHQKQSVNIQSFDLRLVVKEIANRKNIENQNSRIQVRPGGSEASIIASDAYLLGIILNNILSNALKYSDSYSEVCIEIHSINQKIECHIIDLGIGMLAPDLEKIFQPFYRINNDAQTANKGIGLGLSIVKRLSDLLQINIMVESVENEGTVVKLIF</sequence>
<evidence type="ECO:0000256" key="6">
    <source>
        <dbReference type="ARBA" id="ARBA00022692"/>
    </source>
</evidence>